<gene>
    <name evidence="7" type="ORF">PV05_11253</name>
</gene>
<dbReference type="Proteomes" id="UP000054342">
    <property type="component" value="Unassembled WGS sequence"/>
</dbReference>
<dbReference type="GO" id="GO:0005506">
    <property type="term" value="F:iron ion binding"/>
    <property type="evidence" value="ECO:0007669"/>
    <property type="project" value="InterPro"/>
</dbReference>
<dbReference type="InterPro" id="IPR017972">
    <property type="entry name" value="Cyt_P450_CS"/>
</dbReference>
<evidence type="ECO:0000256" key="4">
    <source>
        <dbReference type="ARBA" id="ARBA00023004"/>
    </source>
</evidence>
<comment type="similarity">
    <text evidence="6">Belongs to the cytochrome P450 family.</text>
</comment>
<evidence type="ECO:0000256" key="1">
    <source>
        <dbReference type="ARBA" id="ARBA00001971"/>
    </source>
</evidence>
<dbReference type="PANTHER" id="PTHR24305:SF172">
    <property type="entry name" value="P450, PUTATIVE (EUROFUNG)-RELATED"/>
    <property type="match status" value="1"/>
</dbReference>
<organism evidence="7 8">
    <name type="scientific">Exophiala xenobiotica</name>
    <dbReference type="NCBI Taxonomy" id="348802"/>
    <lineage>
        <taxon>Eukaryota</taxon>
        <taxon>Fungi</taxon>
        <taxon>Dikarya</taxon>
        <taxon>Ascomycota</taxon>
        <taxon>Pezizomycotina</taxon>
        <taxon>Eurotiomycetes</taxon>
        <taxon>Chaetothyriomycetidae</taxon>
        <taxon>Chaetothyriales</taxon>
        <taxon>Herpotrichiellaceae</taxon>
        <taxon>Exophiala</taxon>
    </lineage>
</organism>
<accession>A0A0D2E4D3</accession>
<dbReference type="PRINTS" id="PR00463">
    <property type="entry name" value="EP450I"/>
</dbReference>
<reference evidence="7 8" key="1">
    <citation type="submission" date="2015-01" db="EMBL/GenBank/DDBJ databases">
        <title>The Genome Sequence of Exophiala xenobiotica CBS118157.</title>
        <authorList>
            <consortium name="The Broad Institute Genomics Platform"/>
            <person name="Cuomo C."/>
            <person name="de Hoog S."/>
            <person name="Gorbushina A."/>
            <person name="Stielow B."/>
            <person name="Teixiera M."/>
            <person name="Abouelleil A."/>
            <person name="Chapman S.B."/>
            <person name="Priest M."/>
            <person name="Young S.K."/>
            <person name="Wortman J."/>
            <person name="Nusbaum C."/>
            <person name="Birren B."/>
        </authorList>
    </citation>
    <scope>NUCLEOTIDE SEQUENCE [LARGE SCALE GENOMIC DNA]</scope>
    <source>
        <strain evidence="7 8">CBS 118157</strain>
    </source>
</reference>
<dbReference type="EMBL" id="KN847323">
    <property type="protein sequence ID" value="KIW49585.1"/>
    <property type="molecule type" value="Genomic_DNA"/>
</dbReference>
<dbReference type="RefSeq" id="XP_013310169.1">
    <property type="nucleotide sequence ID" value="XM_013454715.1"/>
</dbReference>
<dbReference type="Gene3D" id="1.10.630.10">
    <property type="entry name" value="Cytochrome P450"/>
    <property type="match status" value="1"/>
</dbReference>
<protein>
    <submittedName>
        <fullName evidence="7">Uncharacterized protein</fullName>
    </submittedName>
</protein>
<dbReference type="PANTHER" id="PTHR24305">
    <property type="entry name" value="CYTOCHROME P450"/>
    <property type="match status" value="1"/>
</dbReference>
<evidence type="ECO:0000313" key="7">
    <source>
        <dbReference type="EMBL" id="KIW49585.1"/>
    </source>
</evidence>
<evidence type="ECO:0000256" key="5">
    <source>
        <dbReference type="PIRSR" id="PIRSR602401-1"/>
    </source>
</evidence>
<dbReference type="InterPro" id="IPR050121">
    <property type="entry name" value="Cytochrome_P450_monoxygenase"/>
</dbReference>
<keyword evidence="2 5" id="KW-0479">Metal-binding</keyword>
<feature type="binding site" description="axial binding residue" evidence="5">
    <location>
        <position position="423"/>
    </location>
    <ligand>
        <name>heme</name>
        <dbReference type="ChEBI" id="CHEBI:30413"/>
    </ligand>
    <ligandPart>
        <name>Fe</name>
        <dbReference type="ChEBI" id="CHEBI:18248"/>
    </ligandPart>
</feature>
<dbReference type="InterPro" id="IPR036396">
    <property type="entry name" value="Cyt_P450_sf"/>
</dbReference>
<dbReference type="OrthoDB" id="2789670at2759"/>
<keyword evidence="4 5" id="KW-0408">Iron</keyword>
<keyword evidence="5 6" id="KW-0349">Heme</keyword>
<keyword evidence="6" id="KW-0503">Monooxygenase</keyword>
<dbReference type="GO" id="GO:0020037">
    <property type="term" value="F:heme binding"/>
    <property type="evidence" value="ECO:0007669"/>
    <property type="project" value="InterPro"/>
</dbReference>
<evidence type="ECO:0000313" key="8">
    <source>
        <dbReference type="Proteomes" id="UP000054342"/>
    </source>
</evidence>
<dbReference type="GeneID" id="25333161"/>
<dbReference type="GO" id="GO:0004497">
    <property type="term" value="F:monooxygenase activity"/>
    <property type="evidence" value="ECO:0007669"/>
    <property type="project" value="UniProtKB-KW"/>
</dbReference>
<name>A0A0D2E4D3_9EURO</name>
<keyword evidence="8" id="KW-1185">Reference proteome</keyword>
<keyword evidence="3 6" id="KW-0560">Oxidoreductase</keyword>
<dbReference type="InterPro" id="IPR002401">
    <property type="entry name" value="Cyt_P450_E_grp-I"/>
</dbReference>
<dbReference type="Pfam" id="PF00067">
    <property type="entry name" value="p450"/>
    <property type="match status" value="1"/>
</dbReference>
<sequence>MASPRLLPRQEGPPQVPGMNFACGITNLGFVWEAFCGQRTWRLHQMLQTQPIIRLGPRSLCFGDASTVKDIYGHSTLCRKDDLYRVTQGAAPHILDVVERDEHSRKRWLVANAYASRNVETWEYKVADKVFRLITRFDELCDSRETVDFRKWTNLFTVEAIADIGPGHKFGFLESGNDLVTVRQSDGSICEYSFIQSLHGSNAASSKVAWETEWFSPLVKLCKTFIPSFRTQAQGGEKFGRIVKFLLQKRLARGALDGAHRNVDASELEAETTLMMNAGSDTTAIQLTNVMYQLLKNPSKLATLRKELDAALKDQGQDQDQPVVVPYAEVKALPYLQACLDEALRITPPVAFGLPRRTPPQGAMIGGTWVPGDVTVCIPAYTAHRDEKWFPDPEAYQPERWLKEDSAKLQSQFIAFSAGARGCLGRNISYLEQTVLFASLLRRYNFSLVDEGWSPERREDFNLLSGTMPVRIKRRT</sequence>
<dbReference type="PROSITE" id="PS00086">
    <property type="entry name" value="CYTOCHROME_P450"/>
    <property type="match status" value="1"/>
</dbReference>
<evidence type="ECO:0000256" key="2">
    <source>
        <dbReference type="ARBA" id="ARBA00022723"/>
    </source>
</evidence>
<proteinExistence type="inferred from homology"/>
<dbReference type="GO" id="GO:0016705">
    <property type="term" value="F:oxidoreductase activity, acting on paired donors, with incorporation or reduction of molecular oxygen"/>
    <property type="evidence" value="ECO:0007669"/>
    <property type="project" value="InterPro"/>
</dbReference>
<dbReference type="SUPFAM" id="SSF48264">
    <property type="entry name" value="Cytochrome P450"/>
    <property type="match status" value="1"/>
</dbReference>
<dbReference type="PRINTS" id="PR00385">
    <property type="entry name" value="P450"/>
</dbReference>
<dbReference type="CDD" id="cd11061">
    <property type="entry name" value="CYP67-like"/>
    <property type="match status" value="1"/>
</dbReference>
<dbReference type="HOGENOM" id="CLU_001570_14_0_1"/>
<dbReference type="InterPro" id="IPR001128">
    <property type="entry name" value="Cyt_P450"/>
</dbReference>
<evidence type="ECO:0000256" key="6">
    <source>
        <dbReference type="RuleBase" id="RU000461"/>
    </source>
</evidence>
<evidence type="ECO:0000256" key="3">
    <source>
        <dbReference type="ARBA" id="ARBA00023002"/>
    </source>
</evidence>
<dbReference type="STRING" id="348802.A0A0D2E4D3"/>
<comment type="cofactor">
    <cofactor evidence="1 5">
        <name>heme</name>
        <dbReference type="ChEBI" id="CHEBI:30413"/>
    </cofactor>
</comment>
<dbReference type="AlphaFoldDB" id="A0A0D2E4D3"/>